<name>A0A841I160_9DEIO</name>
<dbReference type="Pfam" id="PF01192">
    <property type="entry name" value="RNA_pol_Rpb6"/>
    <property type="match status" value="1"/>
</dbReference>
<dbReference type="Gene3D" id="3.90.940.10">
    <property type="match status" value="1"/>
</dbReference>
<gene>
    <name evidence="10" type="primary">rpoZ</name>
    <name evidence="11" type="ORF">HNR42_002251</name>
</gene>
<proteinExistence type="inferred from homology"/>
<keyword evidence="5 10" id="KW-0808">Transferase</keyword>
<dbReference type="Proteomes" id="UP000569951">
    <property type="component" value="Unassembled WGS sequence"/>
</dbReference>
<keyword evidence="12" id="KW-1185">Reference proteome</keyword>
<dbReference type="GO" id="GO:0003677">
    <property type="term" value="F:DNA binding"/>
    <property type="evidence" value="ECO:0007669"/>
    <property type="project" value="UniProtKB-UniRule"/>
</dbReference>
<evidence type="ECO:0000256" key="3">
    <source>
        <dbReference type="ARBA" id="ARBA00013725"/>
    </source>
</evidence>
<dbReference type="InterPro" id="IPR003716">
    <property type="entry name" value="DNA-dir_RNA_pol_omega"/>
</dbReference>
<keyword evidence="7 10" id="KW-0804">Transcription</keyword>
<comment type="subunit">
    <text evidence="10">The RNAP catalytic core consists of 2 alpha, 1 beta, 1 beta' and 1 omega subunit. When a sigma factor is associated with the core the holoenzyme is formed, which can initiate transcription.</text>
</comment>
<keyword evidence="4 10" id="KW-0240">DNA-directed RNA polymerase</keyword>
<evidence type="ECO:0000313" key="12">
    <source>
        <dbReference type="Proteomes" id="UP000569951"/>
    </source>
</evidence>
<dbReference type="InterPro" id="IPR006110">
    <property type="entry name" value="Pol_omega/Rpo6/RPB6"/>
</dbReference>
<dbReference type="EMBL" id="JACHHG010000008">
    <property type="protein sequence ID" value="MBB6098816.1"/>
    <property type="molecule type" value="Genomic_DNA"/>
</dbReference>
<accession>A0A841I160</accession>
<evidence type="ECO:0000256" key="6">
    <source>
        <dbReference type="ARBA" id="ARBA00022695"/>
    </source>
</evidence>
<evidence type="ECO:0000256" key="5">
    <source>
        <dbReference type="ARBA" id="ARBA00022679"/>
    </source>
</evidence>
<evidence type="ECO:0000256" key="7">
    <source>
        <dbReference type="ARBA" id="ARBA00023163"/>
    </source>
</evidence>
<comment type="catalytic activity">
    <reaction evidence="9 10">
        <text>RNA(n) + a ribonucleoside 5'-triphosphate = RNA(n+1) + diphosphate</text>
        <dbReference type="Rhea" id="RHEA:21248"/>
        <dbReference type="Rhea" id="RHEA-COMP:14527"/>
        <dbReference type="Rhea" id="RHEA-COMP:17342"/>
        <dbReference type="ChEBI" id="CHEBI:33019"/>
        <dbReference type="ChEBI" id="CHEBI:61557"/>
        <dbReference type="ChEBI" id="CHEBI:140395"/>
        <dbReference type="EC" id="2.7.7.6"/>
    </reaction>
</comment>
<dbReference type="PANTHER" id="PTHR34476:SF1">
    <property type="entry name" value="DNA-DIRECTED RNA POLYMERASE SUBUNIT OMEGA"/>
    <property type="match status" value="1"/>
</dbReference>
<dbReference type="GO" id="GO:0006351">
    <property type="term" value="P:DNA-templated transcription"/>
    <property type="evidence" value="ECO:0007669"/>
    <property type="project" value="UniProtKB-UniRule"/>
</dbReference>
<dbReference type="PANTHER" id="PTHR34476">
    <property type="entry name" value="DNA-DIRECTED RNA POLYMERASE SUBUNIT OMEGA"/>
    <property type="match status" value="1"/>
</dbReference>
<evidence type="ECO:0000256" key="2">
    <source>
        <dbReference type="ARBA" id="ARBA00012418"/>
    </source>
</evidence>
<protein>
    <recommendedName>
        <fullName evidence="3 10">DNA-directed RNA polymerase subunit omega</fullName>
        <shortName evidence="10">RNAP omega subunit</shortName>
        <ecNumber evidence="2 10">2.7.7.6</ecNumber>
    </recommendedName>
    <alternativeName>
        <fullName evidence="10">RNA polymerase omega subunit</fullName>
    </alternativeName>
    <alternativeName>
        <fullName evidence="8 10">Transcriptase subunit omega</fullName>
    </alternativeName>
</protein>
<evidence type="ECO:0000313" key="11">
    <source>
        <dbReference type="EMBL" id="MBB6098816.1"/>
    </source>
</evidence>
<sequence length="97" mass="10889">MAEKNIDKLLSLTDSKYRLSVVTAKRALQLRGGTPSVLPVEQRAKIRNLVTVAMRELAQDKLIIGENLIDEERLNHDLNRQRQAQQAAAAAERPTTE</sequence>
<dbReference type="RefSeq" id="WP_183987578.1">
    <property type="nucleotide sequence ID" value="NZ_JACHHG010000008.1"/>
</dbReference>
<evidence type="ECO:0000256" key="10">
    <source>
        <dbReference type="HAMAP-Rule" id="MF_00366"/>
    </source>
</evidence>
<dbReference type="HAMAP" id="MF_00366">
    <property type="entry name" value="RNApol_bact_RpoZ"/>
    <property type="match status" value="1"/>
</dbReference>
<dbReference type="EC" id="2.7.7.6" evidence="2 10"/>
<dbReference type="InterPro" id="IPR036161">
    <property type="entry name" value="RPB6/omega-like_sf"/>
</dbReference>
<comment type="caution">
    <text evidence="11">The sequence shown here is derived from an EMBL/GenBank/DDBJ whole genome shotgun (WGS) entry which is preliminary data.</text>
</comment>
<evidence type="ECO:0000256" key="1">
    <source>
        <dbReference type="ARBA" id="ARBA00006711"/>
    </source>
</evidence>
<dbReference type="GO" id="GO:0000428">
    <property type="term" value="C:DNA-directed RNA polymerase complex"/>
    <property type="evidence" value="ECO:0007669"/>
    <property type="project" value="UniProtKB-KW"/>
</dbReference>
<organism evidence="11 12">
    <name type="scientific">Deinobacterium chartae</name>
    <dbReference type="NCBI Taxonomy" id="521158"/>
    <lineage>
        <taxon>Bacteria</taxon>
        <taxon>Thermotogati</taxon>
        <taxon>Deinococcota</taxon>
        <taxon>Deinococci</taxon>
        <taxon>Deinococcales</taxon>
        <taxon>Deinococcaceae</taxon>
        <taxon>Deinobacterium</taxon>
    </lineage>
</organism>
<evidence type="ECO:0000256" key="9">
    <source>
        <dbReference type="ARBA" id="ARBA00048552"/>
    </source>
</evidence>
<dbReference type="SUPFAM" id="SSF63562">
    <property type="entry name" value="RPB6/omega subunit-like"/>
    <property type="match status" value="1"/>
</dbReference>
<comment type="function">
    <text evidence="10">Promotes RNA polymerase assembly. Latches the N- and C-terminal regions of the beta' subunit thereby facilitating its interaction with the beta and alpha subunits.</text>
</comment>
<comment type="similarity">
    <text evidence="1 10">Belongs to the RNA polymerase subunit omega family.</text>
</comment>
<dbReference type="SMART" id="SM01409">
    <property type="entry name" value="RNA_pol_Rpb6"/>
    <property type="match status" value="1"/>
</dbReference>
<reference evidence="11 12" key="1">
    <citation type="submission" date="2020-08" db="EMBL/GenBank/DDBJ databases">
        <title>Genomic Encyclopedia of Type Strains, Phase IV (KMG-IV): sequencing the most valuable type-strain genomes for metagenomic binning, comparative biology and taxonomic classification.</title>
        <authorList>
            <person name="Goeker M."/>
        </authorList>
    </citation>
    <scope>NUCLEOTIDE SEQUENCE [LARGE SCALE GENOMIC DNA]</scope>
    <source>
        <strain evidence="11 12">DSM 21458</strain>
    </source>
</reference>
<evidence type="ECO:0000256" key="4">
    <source>
        <dbReference type="ARBA" id="ARBA00022478"/>
    </source>
</evidence>
<keyword evidence="6 10" id="KW-0548">Nucleotidyltransferase</keyword>
<evidence type="ECO:0000256" key="8">
    <source>
        <dbReference type="ARBA" id="ARBA00029924"/>
    </source>
</evidence>
<dbReference type="GO" id="GO:0003899">
    <property type="term" value="F:DNA-directed RNA polymerase activity"/>
    <property type="evidence" value="ECO:0007669"/>
    <property type="project" value="UniProtKB-UniRule"/>
</dbReference>
<dbReference type="NCBIfam" id="TIGR00690">
    <property type="entry name" value="rpoZ"/>
    <property type="match status" value="1"/>
</dbReference>
<dbReference type="AlphaFoldDB" id="A0A841I160"/>